<evidence type="ECO:0000259" key="2">
    <source>
        <dbReference type="Pfam" id="PF13581"/>
    </source>
</evidence>
<evidence type="ECO:0000256" key="1">
    <source>
        <dbReference type="ARBA" id="ARBA00022527"/>
    </source>
</evidence>
<feature type="domain" description="Histidine kinase/HSP90-like ATPase" evidence="2">
    <location>
        <begin position="25"/>
        <end position="153"/>
    </location>
</feature>
<evidence type="ECO:0000313" key="3">
    <source>
        <dbReference type="EMBL" id="KKN73707.1"/>
    </source>
</evidence>
<dbReference type="InterPro" id="IPR003594">
    <property type="entry name" value="HATPase_dom"/>
</dbReference>
<sequence length="159" mass="17139">MSALYRHSDAVKPASAPYGFEVTLEASPDAVCAALGHIRAELARHRLSKENLEVIELVMAETLNNVVEHAYAGAPQTGLIGVRGTYSGEDLRLRITDIGKPMPGFTLPAGKPFKRHEIADVLPEGGFGWGLIRLLSCDLAYSRMGDMNLLTLRIPLAAG</sequence>
<comment type="caution">
    <text evidence="3">The sequence shown here is derived from an EMBL/GenBank/DDBJ whole genome shotgun (WGS) entry which is preliminary data.</text>
</comment>
<organism evidence="3">
    <name type="scientific">marine sediment metagenome</name>
    <dbReference type="NCBI Taxonomy" id="412755"/>
    <lineage>
        <taxon>unclassified sequences</taxon>
        <taxon>metagenomes</taxon>
        <taxon>ecological metagenomes</taxon>
    </lineage>
</organism>
<protein>
    <recommendedName>
        <fullName evidence="2">Histidine kinase/HSP90-like ATPase domain-containing protein</fullName>
    </recommendedName>
</protein>
<keyword evidence="1" id="KW-0808">Transferase</keyword>
<dbReference type="GO" id="GO:0004674">
    <property type="term" value="F:protein serine/threonine kinase activity"/>
    <property type="evidence" value="ECO:0007669"/>
    <property type="project" value="UniProtKB-KW"/>
</dbReference>
<dbReference type="CDD" id="cd16936">
    <property type="entry name" value="HATPase_RsbW-like"/>
    <property type="match status" value="1"/>
</dbReference>
<dbReference type="PANTHER" id="PTHR35526">
    <property type="entry name" value="ANTI-SIGMA-F FACTOR RSBW-RELATED"/>
    <property type="match status" value="1"/>
</dbReference>
<dbReference type="Pfam" id="PF13581">
    <property type="entry name" value="HATPase_c_2"/>
    <property type="match status" value="1"/>
</dbReference>
<gene>
    <name evidence="3" type="ORF">LCGC14_0398200</name>
</gene>
<keyword evidence="1" id="KW-0723">Serine/threonine-protein kinase</keyword>
<proteinExistence type="predicted"/>
<dbReference type="InterPro" id="IPR036890">
    <property type="entry name" value="HATPase_C_sf"/>
</dbReference>
<reference evidence="3" key="1">
    <citation type="journal article" date="2015" name="Nature">
        <title>Complex archaea that bridge the gap between prokaryotes and eukaryotes.</title>
        <authorList>
            <person name="Spang A."/>
            <person name="Saw J.H."/>
            <person name="Jorgensen S.L."/>
            <person name="Zaremba-Niedzwiedzka K."/>
            <person name="Martijn J."/>
            <person name="Lind A.E."/>
            <person name="van Eijk R."/>
            <person name="Schleper C."/>
            <person name="Guy L."/>
            <person name="Ettema T.J."/>
        </authorList>
    </citation>
    <scope>NUCLEOTIDE SEQUENCE</scope>
</reference>
<dbReference type="SUPFAM" id="SSF55874">
    <property type="entry name" value="ATPase domain of HSP90 chaperone/DNA topoisomerase II/histidine kinase"/>
    <property type="match status" value="1"/>
</dbReference>
<dbReference type="Gene3D" id="3.30.565.10">
    <property type="entry name" value="Histidine kinase-like ATPase, C-terminal domain"/>
    <property type="match status" value="1"/>
</dbReference>
<keyword evidence="1" id="KW-0418">Kinase</keyword>
<dbReference type="InterPro" id="IPR050267">
    <property type="entry name" value="Anti-sigma-factor_SerPK"/>
</dbReference>
<dbReference type="EMBL" id="LAZR01000339">
    <property type="protein sequence ID" value="KKN73707.1"/>
    <property type="molecule type" value="Genomic_DNA"/>
</dbReference>
<dbReference type="PANTHER" id="PTHR35526:SF3">
    <property type="entry name" value="ANTI-SIGMA-F FACTOR RSBW"/>
    <property type="match status" value="1"/>
</dbReference>
<accession>A0A0F9TFS3</accession>
<dbReference type="AlphaFoldDB" id="A0A0F9TFS3"/>
<name>A0A0F9TFS3_9ZZZZ</name>